<proteinExistence type="predicted"/>
<evidence type="ECO:0000313" key="4">
    <source>
        <dbReference type="Proteomes" id="UP000003160"/>
    </source>
</evidence>
<gene>
    <name evidence="3" type="ORF">HMPREF0645_2208</name>
</gene>
<dbReference type="CDD" id="cd12190">
    <property type="entry name" value="Bacova_04320_like"/>
    <property type="match status" value="1"/>
</dbReference>
<feature type="domain" description="DUF4468" evidence="2">
    <location>
        <begin position="71"/>
        <end position="163"/>
    </location>
</feature>
<dbReference type="Proteomes" id="UP000003160">
    <property type="component" value="Unassembled WGS sequence"/>
</dbReference>
<dbReference type="eggNOG" id="ENOG50334YS">
    <property type="taxonomic scope" value="Bacteria"/>
</dbReference>
<dbReference type="Gene3D" id="3.30.530.80">
    <property type="match status" value="1"/>
</dbReference>
<accession>D1PZ23</accession>
<feature type="chain" id="PRO_5003026774" description="DUF4468 domain-containing protein" evidence="1">
    <location>
        <begin position="25"/>
        <end position="226"/>
    </location>
</feature>
<evidence type="ECO:0000256" key="1">
    <source>
        <dbReference type="SAM" id="SignalP"/>
    </source>
</evidence>
<organism evidence="3 4">
    <name type="scientific">Hallella bergensis DSM 17361</name>
    <dbReference type="NCBI Taxonomy" id="585502"/>
    <lineage>
        <taxon>Bacteria</taxon>
        <taxon>Pseudomonadati</taxon>
        <taxon>Bacteroidota</taxon>
        <taxon>Bacteroidia</taxon>
        <taxon>Bacteroidales</taxon>
        <taxon>Prevotellaceae</taxon>
        <taxon>Hallella</taxon>
    </lineage>
</organism>
<evidence type="ECO:0000259" key="2">
    <source>
        <dbReference type="Pfam" id="PF14730"/>
    </source>
</evidence>
<dbReference type="AlphaFoldDB" id="D1PZ23"/>
<name>D1PZ23_9BACT</name>
<comment type="caution">
    <text evidence="3">The sequence shown here is derived from an EMBL/GenBank/DDBJ whole genome shotgun (WGS) entry which is preliminary data.</text>
</comment>
<dbReference type="EMBL" id="ACKS01000082">
    <property type="protein sequence ID" value="EFA43257.1"/>
    <property type="molecule type" value="Genomic_DNA"/>
</dbReference>
<evidence type="ECO:0000313" key="3">
    <source>
        <dbReference type="EMBL" id="EFA43257.1"/>
    </source>
</evidence>
<protein>
    <recommendedName>
        <fullName evidence="2">DUF4468 domain-containing protein</fullName>
    </recommendedName>
</protein>
<keyword evidence="1" id="KW-0732">Signal</keyword>
<reference evidence="3 4" key="1">
    <citation type="submission" date="2009-10" db="EMBL/GenBank/DDBJ databases">
        <authorList>
            <person name="Qin X."/>
            <person name="Bachman B."/>
            <person name="Battles P."/>
            <person name="Bell A."/>
            <person name="Bess C."/>
            <person name="Bickham C."/>
            <person name="Chaboub L."/>
            <person name="Chen D."/>
            <person name="Coyle M."/>
            <person name="Deiros D.R."/>
            <person name="Dinh H."/>
            <person name="Forbes L."/>
            <person name="Fowler G."/>
            <person name="Francisco L."/>
            <person name="Fu Q."/>
            <person name="Gubbala S."/>
            <person name="Hale W."/>
            <person name="Han Y."/>
            <person name="Hemphill L."/>
            <person name="Highlander S.K."/>
            <person name="Hirani K."/>
            <person name="Hogues M."/>
            <person name="Jackson L."/>
            <person name="Jakkamsetti A."/>
            <person name="Javaid M."/>
            <person name="Jiang H."/>
            <person name="Korchina V."/>
            <person name="Kovar C."/>
            <person name="Lara F."/>
            <person name="Lee S."/>
            <person name="Mata R."/>
            <person name="Mathew T."/>
            <person name="Moen C."/>
            <person name="Morales K."/>
            <person name="Munidasa M."/>
            <person name="Nazareth L."/>
            <person name="Ngo R."/>
            <person name="Nguyen L."/>
            <person name="Okwuonu G."/>
            <person name="Ongeri F."/>
            <person name="Patil S."/>
            <person name="Petrosino J."/>
            <person name="Pham C."/>
            <person name="Pham P."/>
            <person name="Pu L.-L."/>
            <person name="Puazo M."/>
            <person name="Raj R."/>
            <person name="Reid J."/>
            <person name="Rouhana J."/>
            <person name="Saada N."/>
            <person name="Shang Y."/>
            <person name="Simmons D."/>
            <person name="Thornton R."/>
            <person name="Warren J."/>
            <person name="Weissenberger G."/>
            <person name="Zhang J."/>
            <person name="Zhang L."/>
            <person name="Zhou C."/>
            <person name="Zhu D."/>
            <person name="Muzny D."/>
            <person name="Worley K."/>
            <person name="Gibbs R."/>
        </authorList>
    </citation>
    <scope>NUCLEOTIDE SEQUENCE [LARGE SCALE GENOMIC DNA]</scope>
    <source>
        <strain evidence="3 4">DSM 17361</strain>
    </source>
</reference>
<feature type="signal peptide" evidence="1">
    <location>
        <begin position="1"/>
        <end position="24"/>
    </location>
</feature>
<dbReference type="Pfam" id="PF14730">
    <property type="entry name" value="DUF4468"/>
    <property type="match status" value="1"/>
</dbReference>
<keyword evidence="4" id="KW-1185">Reference proteome</keyword>
<dbReference type="HOGENOM" id="CLU_069804_1_0_10"/>
<sequence length="226" mass="25905">MYDLIVMKKIIVLLLACLPLAGMAQNTWEIPQEEAQQSQLKQKKAVFDTKKKENAKYMVGAVPEVDGKVVFTLDKAVPGMTAADIYQKVYGVISAITKEDNQFPQSKIAVVNKSEHTIAARMKEWLVFRNSFLSLDRTVFNYTLIARATDNHLVLTMERISYQYERDRTDVQGGLDVKAEDWITDKEALNKKQTKLLKYSGKFRRKTIDRKDNIFGRVCRALGVEY</sequence>
<dbReference type="InterPro" id="IPR027823">
    <property type="entry name" value="DUF4468"/>
</dbReference>